<sequence length="162" mass="17867">MWTLKNLFAIGGLENVGFAPGQDKLIVLSSQGQGIFDCNTGEKIARKHDGADWWNSFNEPSGSIPGFDCLEGLIITTHGLYGDDNLPKSTTDGWTLSISKPEPDDKPFEKYLIQKIHLISPDKEQKIFIAKDGACEFRAFGFSETGKSFIVASSCDLIIYSR</sequence>
<evidence type="ECO:0000313" key="2">
    <source>
        <dbReference type="Proteomes" id="UP000812270"/>
    </source>
</evidence>
<dbReference type="AlphaFoldDB" id="A0A9E2SD04"/>
<reference evidence="1" key="1">
    <citation type="submission" date="2021-06" db="EMBL/GenBank/DDBJ databases">
        <authorList>
            <person name="Huq M.A."/>
        </authorList>
    </citation>
    <scope>NUCLEOTIDE SEQUENCE</scope>
    <source>
        <strain evidence="1">MAH-26</strain>
    </source>
</reference>
<keyword evidence="2" id="KW-1185">Reference proteome</keyword>
<accession>A0A9E2SD04</accession>
<protein>
    <submittedName>
        <fullName evidence="1">Uncharacterized protein</fullName>
    </submittedName>
</protein>
<proteinExistence type="predicted"/>
<name>A0A9E2SD04_9BACT</name>
<gene>
    <name evidence="1" type="ORF">KTO63_10505</name>
</gene>
<dbReference type="Proteomes" id="UP000812270">
    <property type="component" value="Unassembled WGS sequence"/>
</dbReference>
<evidence type="ECO:0000313" key="1">
    <source>
        <dbReference type="EMBL" id="MBV4357580.1"/>
    </source>
</evidence>
<comment type="caution">
    <text evidence="1">The sequence shown here is derived from an EMBL/GenBank/DDBJ whole genome shotgun (WGS) entry which is preliminary data.</text>
</comment>
<dbReference type="EMBL" id="JAHSPG010000006">
    <property type="protein sequence ID" value="MBV4357580.1"/>
    <property type="molecule type" value="Genomic_DNA"/>
</dbReference>
<dbReference type="RefSeq" id="WP_217791232.1">
    <property type="nucleotide sequence ID" value="NZ_JAHSPG010000006.1"/>
</dbReference>
<organism evidence="1 2">
    <name type="scientific">Pinibacter aurantiacus</name>
    <dbReference type="NCBI Taxonomy" id="2851599"/>
    <lineage>
        <taxon>Bacteria</taxon>
        <taxon>Pseudomonadati</taxon>
        <taxon>Bacteroidota</taxon>
        <taxon>Chitinophagia</taxon>
        <taxon>Chitinophagales</taxon>
        <taxon>Chitinophagaceae</taxon>
        <taxon>Pinibacter</taxon>
    </lineage>
</organism>